<dbReference type="PANTHER" id="PTHR33936">
    <property type="entry name" value="PROTEIN CBG17840"/>
    <property type="match status" value="1"/>
</dbReference>
<dbReference type="EnsemblMetazoa" id="PPA03088.1">
    <property type="protein sequence ID" value="PPA03088.1"/>
    <property type="gene ID" value="WBGene00092642"/>
</dbReference>
<dbReference type="OrthoDB" id="5866065at2759"/>
<name>A0A2A6CVA4_PRIPA</name>
<dbReference type="InterPro" id="IPR013087">
    <property type="entry name" value="Znf_C2H2_type"/>
</dbReference>
<feature type="region of interest" description="Disordered" evidence="1">
    <location>
        <begin position="240"/>
        <end position="269"/>
    </location>
</feature>
<feature type="compositionally biased region" description="Acidic residues" evidence="1">
    <location>
        <begin position="324"/>
        <end position="335"/>
    </location>
</feature>
<proteinExistence type="predicted"/>
<dbReference type="PANTHER" id="PTHR33936:SF24">
    <property type="entry name" value="C2H2-TYPE DOMAIN-CONTAINING PROTEIN"/>
    <property type="match status" value="1"/>
</dbReference>
<organism evidence="2 3">
    <name type="scientific">Pristionchus pacificus</name>
    <name type="common">Parasitic nematode worm</name>
    <dbReference type="NCBI Taxonomy" id="54126"/>
    <lineage>
        <taxon>Eukaryota</taxon>
        <taxon>Metazoa</taxon>
        <taxon>Ecdysozoa</taxon>
        <taxon>Nematoda</taxon>
        <taxon>Chromadorea</taxon>
        <taxon>Rhabditida</taxon>
        <taxon>Rhabditina</taxon>
        <taxon>Diplogasteromorpha</taxon>
        <taxon>Diplogasteroidea</taxon>
        <taxon>Neodiplogasteridae</taxon>
        <taxon>Pristionchus</taxon>
    </lineage>
</organism>
<dbReference type="SMART" id="SM00355">
    <property type="entry name" value="ZnF_C2H2"/>
    <property type="match status" value="3"/>
</dbReference>
<protein>
    <submittedName>
        <fullName evidence="2">C2H2-type domain-containing protein</fullName>
    </submittedName>
</protein>
<dbReference type="InterPro" id="IPR052797">
    <property type="entry name" value="RegFact_GeneExpr_CellDeath"/>
</dbReference>
<feature type="region of interest" description="Disordered" evidence="1">
    <location>
        <begin position="321"/>
        <end position="341"/>
    </location>
</feature>
<evidence type="ECO:0000256" key="1">
    <source>
        <dbReference type="SAM" id="MobiDB-lite"/>
    </source>
</evidence>
<gene>
    <name evidence="2" type="primary">WBGene00092642</name>
</gene>
<reference evidence="3" key="1">
    <citation type="journal article" date="2008" name="Nat. Genet.">
        <title>The Pristionchus pacificus genome provides a unique perspective on nematode lifestyle and parasitism.</title>
        <authorList>
            <person name="Dieterich C."/>
            <person name="Clifton S.W."/>
            <person name="Schuster L.N."/>
            <person name="Chinwalla A."/>
            <person name="Delehaunty K."/>
            <person name="Dinkelacker I."/>
            <person name="Fulton L."/>
            <person name="Fulton R."/>
            <person name="Godfrey J."/>
            <person name="Minx P."/>
            <person name="Mitreva M."/>
            <person name="Roeseler W."/>
            <person name="Tian H."/>
            <person name="Witte H."/>
            <person name="Yang S.P."/>
            <person name="Wilson R.K."/>
            <person name="Sommer R.J."/>
        </authorList>
    </citation>
    <scope>NUCLEOTIDE SEQUENCE [LARGE SCALE GENOMIC DNA]</scope>
    <source>
        <strain evidence="3">PS312</strain>
    </source>
</reference>
<feature type="compositionally biased region" description="Basic and acidic residues" evidence="1">
    <location>
        <begin position="240"/>
        <end position="254"/>
    </location>
</feature>
<evidence type="ECO:0000313" key="3">
    <source>
        <dbReference type="Proteomes" id="UP000005239"/>
    </source>
</evidence>
<keyword evidence="3" id="KW-1185">Reference proteome</keyword>
<dbReference type="PROSITE" id="PS00028">
    <property type="entry name" value="ZINC_FINGER_C2H2_1"/>
    <property type="match status" value="1"/>
</dbReference>
<dbReference type="AlphaFoldDB" id="A0A2A6CVA4"/>
<accession>A0A2A6CVA4</accession>
<accession>A0A8R1U3I6</accession>
<sequence>MEQNVPVMEHPCIIHGCGYSTNRRWNLFTHLQRKHQYPANLIESMKHVQANNRKRTRMLMQHGYDFHCGYCDLAYPSKKRLNEHVKRKHPERRNSENGAQVTCPAPGCKHVCQTRERLVHHAAVAHASAECKYMIEHVVFDNEDVFHSWKLDLEKDTESSFSINSGASAADSKRTYMWCAKANKVRVSKPLPDAERKRFGNYSGRTKRVQSHCTAFITACFHSNGEVEVKFCRDHIGHNQQIDEERKPRVKKEQIDDELESDDDDSLIDVGGDEIDHEEYVEDEGVHGQRMYLDEDDDEGKKPVIRFLTASDRMRPQLNPSYAMEEEYEEEEEEPGQSQPAMRYLPPTLHPQERLRMAYPRPVRPHMRNEEIKEEEPDLTSELLRQSHQRVRSMHGVITKKGRDQGRYNHHLQVPMKIVSPIRRVRRPTKNEPVVIVETDRQQLYELDPEDIGQEEVVEEETVYIEEPGSSYEKTTATANATAHAVSGVINVADGIENDGVRTLTKTVLVFPAAGVAAATTATAKATGKAVDSVINVADGIDNDFGRALT</sequence>
<dbReference type="PROSITE" id="PS50157">
    <property type="entry name" value="ZINC_FINGER_C2H2_2"/>
    <property type="match status" value="1"/>
</dbReference>
<evidence type="ECO:0000313" key="2">
    <source>
        <dbReference type="EnsemblMetazoa" id="PPA03088.1"/>
    </source>
</evidence>
<reference evidence="2" key="2">
    <citation type="submission" date="2022-06" db="UniProtKB">
        <authorList>
            <consortium name="EnsemblMetazoa"/>
        </authorList>
    </citation>
    <scope>IDENTIFICATION</scope>
    <source>
        <strain evidence="2">PS312</strain>
    </source>
</reference>
<feature type="compositionally biased region" description="Acidic residues" evidence="1">
    <location>
        <begin position="255"/>
        <end position="269"/>
    </location>
</feature>
<dbReference type="Proteomes" id="UP000005239">
    <property type="component" value="Unassembled WGS sequence"/>
</dbReference>
<dbReference type="Gene3D" id="3.30.160.60">
    <property type="entry name" value="Classic Zinc Finger"/>
    <property type="match status" value="1"/>
</dbReference>